<evidence type="ECO:0000313" key="5">
    <source>
        <dbReference type="Proteomes" id="UP000759298"/>
    </source>
</evidence>
<feature type="transmembrane region" description="Helical" evidence="1">
    <location>
        <begin position="185"/>
        <end position="205"/>
    </location>
</feature>
<proteinExistence type="predicted"/>
<name>A0ABS7PDT0_9SPHN</name>
<accession>A0ABS7PDT0</accession>
<sequence>MTLLRTLILFALALLALPAAAQELPPRPDGPVYDGANMIDAATEAKLDEELRAYNDATGRAVIVATVPSLDGETVEGYAVKLYETWGIGGEKTDEGALLLVAKEERKIRIEVGYGSTPTLTDAMSGRIIRNTIAPAFKQGDFSGGIAAGVAQMIEALDMDPATAKAIEEAEATARAQRGDEVTGATIGGAFVWLILIFAFIAIFGRGKKGRRRRRYGAGSAVGDVLLWTAINSALNSGDHDHWGGGGGGFGGGGGGGGFGGFGGGMSGGGGASGGW</sequence>
<dbReference type="Gene3D" id="3.10.310.50">
    <property type="match status" value="1"/>
</dbReference>
<dbReference type="EMBL" id="JAHWXP010000002">
    <property type="protein sequence ID" value="MBY8337224.1"/>
    <property type="molecule type" value="Genomic_DNA"/>
</dbReference>
<feature type="domain" description="TPM" evidence="3">
    <location>
        <begin position="32"/>
        <end position="155"/>
    </location>
</feature>
<dbReference type="RefSeq" id="WP_222824765.1">
    <property type="nucleotide sequence ID" value="NZ_JAHWXP010000002.1"/>
</dbReference>
<dbReference type="PANTHER" id="PTHR30373">
    <property type="entry name" value="UPF0603 PROTEIN YGCG"/>
    <property type="match status" value="1"/>
</dbReference>
<keyword evidence="2" id="KW-0732">Signal</keyword>
<keyword evidence="1" id="KW-1133">Transmembrane helix</keyword>
<keyword evidence="5" id="KW-1185">Reference proteome</keyword>
<evidence type="ECO:0000256" key="2">
    <source>
        <dbReference type="SAM" id="SignalP"/>
    </source>
</evidence>
<dbReference type="InterPro" id="IPR007621">
    <property type="entry name" value="TPM_dom"/>
</dbReference>
<evidence type="ECO:0000259" key="3">
    <source>
        <dbReference type="Pfam" id="PF04536"/>
    </source>
</evidence>
<comment type="caution">
    <text evidence="4">The sequence shown here is derived from an EMBL/GenBank/DDBJ whole genome shotgun (WGS) entry which is preliminary data.</text>
</comment>
<keyword evidence="1" id="KW-0812">Transmembrane</keyword>
<evidence type="ECO:0000256" key="1">
    <source>
        <dbReference type="SAM" id="Phobius"/>
    </source>
</evidence>
<keyword evidence="1" id="KW-0472">Membrane</keyword>
<feature type="chain" id="PRO_5045679250" evidence="2">
    <location>
        <begin position="22"/>
        <end position="276"/>
    </location>
</feature>
<dbReference type="PANTHER" id="PTHR30373:SF2">
    <property type="entry name" value="UPF0603 PROTEIN YGCG"/>
    <property type="match status" value="1"/>
</dbReference>
<protein>
    <submittedName>
        <fullName evidence="4">TPM domain-containing protein</fullName>
    </submittedName>
</protein>
<organism evidence="4 5">
    <name type="scientific">Alteriqipengyuania abyssalis</name>
    <dbReference type="NCBI Taxonomy" id="2860200"/>
    <lineage>
        <taxon>Bacteria</taxon>
        <taxon>Pseudomonadati</taxon>
        <taxon>Pseudomonadota</taxon>
        <taxon>Alphaproteobacteria</taxon>
        <taxon>Sphingomonadales</taxon>
        <taxon>Erythrobacteraceae</taxon>
        <taxon>Alteriqipengyuania</taxon>
    </lineage>
</organism>
<evidence type="ECO:0000313" key="4">
    <source>
        <dbReference type="EMBL" id="MBY8337224.1"/>
    </source>
</evidence>
<reference evidence="4 5" key="1">
    <citation type="submission" date="2021-07" db="EMBL/GenBank/DDBJ databases">
        <title>Alteriqipengyuania abyssalis NZ-12B nov, sp.nov isolated from deep sea sponge in pacific ocean.</title>
        <authorList>
            <person name="Tareen S."/>
            <person name="Wink J."/>
        </authorList>
    </citation>
    <scope>NUCLEOTIDE SEQUENCE [LARGE SCALE GENOMIC DNA]</scope>
    <source>
        <strain evidence="4 5">NZ-12B</strain>
    </source>
</reference>
<gene>
    <name evidence="4" type="ORF">KYN89_09190</name>
</gene>
<dbReference type="Pfam" id="PF04536">
    <property type="entry name" value="TPM_phosphatase"/>
    <property type="match status" value="1"/>
</dbReference>
<feature type="signal peptide" evidence="2">
    <location>
        <begin position="1"/>
        <end position="21"/>
    </location>
</feature>
<dbReference type="Proteomes" id="UP000759298">
    <property type="component" value="Unassembled WGS sequence"/>
</dbReference>